<evidence type="ECO:0000313" key="2">
    <source>
        <dbReference type="Proteomes" id="UP000249557"/>
    </source>
</evidence>
<accession>A0A2W5A3K0</accession>
<reference evidence="1 2" key="1">
    <citation type="submission" date="2017-08" db="EMBL/GenBank/DDBJ databases">
        <title>Infants hospitalized years apart are colonized by the same room-sourced microbial strains.</title>
        <authorList>
            <person name="Brooks B."/>
            <person name="Olm M.R."/>
            <person name="Firek B.A."/>
            <person name="Baker R."/>
            <person name="Thomas B.C."/>
            <person name="Morowitz M.J."/>
            <person name="Banfield J.F."/>
        </authorList>
    </citation>
    <scope>NUCLEOTIDE SEQUENCE [LARGE SCALE GENOMIC DNA]</scope>
    <source>
        <strain evidence="1">S2_018_000_R2_104</strain>
    </source>
</reference>
<dbReference type="SUPFAM" id="SSF48613">
    <property type="entry name" value="Heme oxygenase-like"/>
    <property type="match status" value="1"/>
</dbReference>
<evidence type="ECO:0000313" key="1">
    <source>
        <dbReference type="EMBL" id="PZO88106.1"/>
    </source>
</evidence>
<protein>
    <submittedName>
        <fullName evidence="1">Biliverdin-producing heme oxygenase</fullName>
    </submittedName>
</protein>
<comment type="caution">
    <text evidence="1">The sequence shown here is derived from an EMBL/GenBank/DDBJ whole genome shotgun (WGS) entry which is preliminary data.</text>
</comment>
<dbReference type="InterPro" id="IPR016084">
    <property type="entry name" value="Haem_Oase-like_multi-hlx"/>
</dbReference>
<dbReference type="Gene3D" id="1.20.910.10">
    <property type="entry name" value="Heme oxygenase-like"/>
    <property type="match status" value="1"/>
</dbReference>
<gene>
    <name evidence="1" type="ORF">DI626_02470</name>
</gene>
<dbReference type="SMART" id="SM01236">
    <property type="entry name" value="Haem_oxygenase_2"/>
    <property type="match status" value="1"/>
</dbReference>
<dbReference type="EMBL" id="QFNK01000028">
    <property type="protein sequence ID" value="PZO88106.1"/>
    <property type="molecule type" value="Genomic_DNA"/>
</dbReference>
<dbReference type="Proteomes" id="UP000249557">
    <property type="component" value="Unassembled WGS sequence"/>
</dbReference>
<dbReference type="Pfam" id="PF14518">
    <property type="entry name" value="Haem_oxygenas_2"/>
    <property type="match status" value="1"/>
</dbReference>
<dbReference type="AlphaFoldDB" id="A0A2W5A3K0"/>
<name>A0A2W5A3K0_9BACT</name>
<sequence length="223" mass="25141">MSFYEKLNKETESARQELYSVPQLVDALHGNISRETYVAYLTQAYHHVRHTVRFMMAMGVNLPENKKWLHDAIAEYIEEEKGHEEWILNDIAAAGADKEAARAATPNLEMQVLVAYNYDYIARKNPVGFLGMVFMLESTSIQIANNGADAVKAKLALPKTAFTYLYSHGALDIEHLKFYENLVNQVTDPADQAAIIEVAQNTFRLFANVLRSIPHSQALQHAA</sequence>
<proteinExistence type="predicted"/>
<organism evidence="1 2">
    <name type="scientific">Micavibrio aeruginosavorus</name>
    <dbReference type="NCBI Taxonomy" id="349221"/>
    <lineage>
        <taxon>Bacteria</taxon>
        <taxon>Pseudomonadati</taxon>
        <taxon>Bdellovibrionota</taxon>
        <taxon>Bdellovibrionia</taxon>
        <taxon>Bdellovibrionales</taxon>
        <taxon>Pseudobdellovibrionaceae</taxon>
        <taxon>Micavibrio</taxon>
    </lineage>
</organism>